<evidence type="ECO:0000259" key="10">
    <source>
        <dbReference type="Pfam" id="PF04290"/>
    </source>
</evidence>
<dbReference type="RefSeq" id="WP_010441611.1">
    <property type="nucleotide sequence ID" value="NZ_AEYW01000012.1"/>
</dbReference>
<dbReference type="InterPro" id="IPR055348">
    <property type="entry name" value="DctQ"/>
</dbReference>
<keyword evidence="7 9" id="KW-0472">Membrane</keyword>
<evidence type="ECO:0000256" key="1">
    <source>
        <dbReference type="ARBA" id="ARBA00004429"/>
    </source>
</evidence>
<comment type="subcellular location">
    <subcellularLocation>
        <location evidence="1 9">Cell inner membrane</location>
        <topology evidence="1 9">Multi-pass membrane protein</topology>
    </subcellularLocation>
</comment>
<dbReference type="PANTHER" id="PTHR35011:SF10">
    <property type="entry name" value="TRAP TRANSPORTER SMALL PERMEASE PROTEIN"/>
    <property type="match status" value="1"/>
</dbReference>
<dbReference type="STRING" id="981384.GCA_000192475_02340"/>
<dbReference type="GO" id="GO:0005886">
    <property type="term" value="C:plasma membrane"/>
    <property type="evidence" value="ECO:0007669"/>
    <property type="project" value="UniProtKB-SubCell"/>
</dbReference>
<comment type="subunit">
    <text evidence="9">The complex comprises the extracytoplasmic solute receptor protein and the two transmembrane proteins.</text>
</comment>
<dbReference type="Pfam" id="PF04290">
    <property type="entry name" value="DctQ"/>
    <property type="match status" value="1"/>
</dbReference>
<evidence type="ECO:0000256" key="7">
    <source>
        <dbReference type="ARBA" id="ARBA00023136"/>
    </source>
</evidence>
<protein>
    <recommendedName>
        <fullName evidence="9">TRAP transporter small permease protein</fullName>
    </recommendedName>
</protein>
<keyword evidence="3" id="KW-1003">Cell membrane</keyword>
<dbReference type="Proteomes" id="UP000271700">
    <property type="component" value="Unassembled WGS sequence"/>
</dbReference>
<evidence type="ECO:0000313" key="11">
    <source>
        <dbReference type="EMBL" id="RLK07617.1"/>
    </source>
</evidence>
<accession>A0A497ZX82</accession>
<comment type="function">
    <text evidence="9">Part of the tripartite ATP-independent periplasmic (TRAP) transport system.</text>
</comment>
<evidence type="ECO:0000256" key="4">
    <source>
        <dbReference type="ARBA" id="ARBA00022519"/>
    </source>
</evidence>
<dbReference type="PANTHER" id="PTHR35011">
    <property type="entry name" value="2,3-DIKETO-L-GULONATE TRAP TRANSPORTER SMALL PERMEASE PROTEIN YIAM"/>
    <property type="match status" value="1"/>
</dbReference>
<keyword evidence="5 9" id="KW-0812">Transmembrane</keyword>
<keyword evidence="4 9" id="KW-0997">Cell inner membrane</keyword>
<evidence type="ECO:0000256" key="6">
    <source>
        <dbReference type="ARBA" id="ARBA00022989"/>
    </source>
</evidence>
<evidence type="ECO:0000313" key="12">
    <source>
        <dbReference type="Proteomes" id="UP000271700"/>
    </source>
</evidence>
<evidence type="ECO:0000256" key="8">
    <source>
        <dbReference type="ARBA" id="ARBA00038436"/>
    </source>
</evidence>
<evidence type="ECO:0000256" key="3">
    <source>
        <dbReference type="ARBA" id="ARBA00022475"/>
    </source>
</evidence>
<dbReference type="GO" id="GO:0022857">
    <property type="term" value="F:transmembrane transporter activity"/>
    <property type="evidence" value="ECO:0007669"/>
    <property type="project" value="UniProtKB-UniRule"/>
</dbReference>
<name>A0A497ZX82_9RHOB</name>
<reference evidence="11 12" key="1">
    <citation type="submission" date="2018-10" db="EMBL/GenBank/DDBJ databases">
        <title>Genomic Encyclopedia of Archaeal and Bacterial Type Strains, Phase II (KMG-II): from individual species to whole genera.</title>
        <authorList>
            <person name="Goeker M."/>
        </authorList>
    </citation>
    <scope>NUCLEOTIDE SEQUENCE [LARGE SCALE GENOMIC DNA]</scope>
    <source>
        <strain evidence="11 12">DSM 29317</strain>
    </source>
</reference>
<evidence type="ECO:0000256" key="2">
    <source>
        <dbReference type="ARBA" id="ARBA00022448"/>
    </source>
</evidence>
<keyword evidence="2 9" id="KW-0813">Transport</keyword>
<comment type="similarity">
    <text evidence="8 9">Belongs to the TRAP transporter small permease family.</text>
</comment>
<sequence>MATRLKHFIAQGLDRLALACAAASALGMIAIVGIIVTSVLMRKFANSPLHITEEVVGLLLSVSLFLGLPMVTLRAKHVRVSLLADRIKGKMHVVVQIVALLVGIIFFLWLIVETIPWFEFAFMRYLKTETTRILLYPWMALMPISLTLTLSIFVARLVGVLDRVDDSEADMEQSFTDEAR</sequence>
<feature type="transmembrane region" description="Helical" evidence="9">
    <location>
        <begin position="93"/>
        <end position="118"/>
    </location>
</feature>
<dbReference type="InterPro" id="IPR007387">
    <property type="entry name" value="TRAP_DctQ"/>
</dbReference>
<feature type="domain" description="Tripartite ATP-independent periplasmic transporters DctQ component" evidence="10">
    <location>
        <begin position="31"/>
        <end position="161"/>
    </location>
</feature>
<gene>
    <name evidence="11" type="ORF">CLV75_2743</name>
</gene>
<evidence type="ECO:0000256" key="9">
    <source>
        <dbReference type="RuleBase" id="RU369079"/>
    </source>
</evidence>
<dbReference type="AlphaFoldDB" id="A0A497ZX82"/>
<keyword evidence="12" id="KW-1185">Reference proteome</keyword>
<comment type="caution">
    <text evidence="11">The sequence shown here is derived from an EMBL/GenBank/DDBJ whole genome shotgun (WGS) entry which is preliminary data.</text>
</comment>
<feature type="transmembrane region" description="Helical" evidence="9">
    <location>
        <begin position="55"/>
        <end position="73"/>
    </location>
</feature>
<dbReference type="EMBL" id="RCCT01000003">
    <property type="protein sequence ID" value="RLK07617.1"/>
    <property type="molecule type" value="Genomic_DNA"/>
</dbReference>
<feature type="transmembrane region" description="Helical" evidence="9">
    <location>
        <begin position="12"/>
        <end position="35"/>
    </location>
</feature>
<evidence type="ECO:0000256" key="5">
    <source>
        <dbReference type="ARBA" id="ARBA00022692"/>
    </source>
</evidence>
<proteinExistence type="inferred from homology"/>
<dbReference type="GO" id="GO:0015740">
    <property type="term" value="P:C4-dicarboxylate transport"/>
    <property type="evidence" value="ECO:0007669"/>
    <property type="project" value="TreeGrafter"/>
</dbReference>
<organism evidence="11 12">
    <name type="scientific">Ruegeria conchae</name>
    <dbReference type="NCBI Taxonomy" id="981384"/>
    <lineage>
        <taxon>Bacteria</taxon>
        <taxon>Pseudomonadati</taxon>
        <taxon>Pseudomonadota</taxon>
        <taxon>Alphaproteobacteria</taxon>
        <taxon>Rhodobacterales</taxon>
        <taxon>Roseobacteraceae</taxon>
        <taxon>Ruegeria</taxon>
    </lineage>
</organism>
<feature type="transmembrane region" description="Helical" evidence="9">
    <location>
        <begin position="138"/>
        <end position="158"/>
    </location>
</feature>
<keyword evidence="6 9" id="KW-1133">Transmembrane helix</keyword>